<dbReference type="EMBL" id="AZIL01000030">
    <property type="protein sequence ID" value="EWM30592.1"/>
    <property type="molecule type" value="Genomic_DNA"/>
</dbReference>
<evidence type="ECO:0000313" key="1">
    <source>
        <dbReference type="EMBL" id="EWM30592.1"/>
    </source>
</evidence>
<comment type="caution">
    <text evidence="1">The sequence shown here is derived from an EMBL/GenBank/DDBJ whole genome shotgun (WGS) entry which is preliminary data.</text>
</comment>
<gene>
    <name evidence="1" type="ORF">Naga_100033g22</name>
</gene>
<protein>
    <submittedName>
        <fullName evidence="1">Uncharacterized protein</fullName>
    </submittedName>
</protein>
<reference evidence="1 2" key="1">
    <citation type="journal article" date="2014" name="Mol. Plant">
        <title>Chromosome Scale Genome Assembly and Transcriptome Profiling of Nannochloropsis gaditana in Nitrogen Depletion.</title>
        <authorList>
            <person name="Corteggiani Carpinelli E."/>
            <person name="Telatin A."/>
            <person name="Vitulo N."/>
            <person name="Forcato C."/>
            <person name="D'Angelo M."/>
            <person name="Schiavon R."/>
            <person name="Vezzi A."/>
            <person name="Giacometti G.M."/>
            <person name="Morosinotto T."/>
            <person name="Valle G."/>
        </authorList>
    </citation>
    <scope>NUCLEOTIDE SEQUENCE [LARGE SCALE GENOMIC DNA]</scope>
    <source>
        <strain evidence="1 2">B-31</strain>
    </source>
</reference>
<dbReference type="Proteomes" id="UP000019335">
    <property type="component" value="Chromosome 1"/>
</dbReference>
<sequence>MHLDLRPRIPYIGVSGVLKASVRSDLVWRLAALIYMPVFRGRHLKSGTRNKSDVGKLSQQYTYLAGLFLWLTSPALASAFVSQFSSCSSIREAALPMIHSPFSIRGDYHCTALNAERSGPTYFEWLGRQAELKLRPQPYQGLRLKIERDLAVLLMRSSYEVADELDFVPMNDFQKDFFTFRQAEWEDYVGAFPPLSVRQGELTQPSYFDFISFAQYCTLNEEMRHGKLAFVELVSAEGEKRVVRRSDDPSLPQDNSLLPAEHSRRVGDRILQRLLEAPEVYAPRLSGRGGGGGGDVGVEEVVEDVKRIVDLFTAKQFNQGGEVKMLAEKEGARKGGAAWQGMKLKVTSRAPANLWSLQSLMFRNEPLLNDFEGKAVRAYLQGVGKKEGTYAVQVQGNDVVHTFSW</sequence>
<name>W7TX15_9STRA</name>
<keyword evidence="2" id="KW-1185">Reference proteome</keyword>
<proteinExistence type="predicted"/>
<accession>W7TX15</accession>
<dbReference type="OrthoDB" id="44749at2759"/>
<dbReference type="AlphaFoldDB" id="W7TX15"/>
<evidence type="ECO:0000313" key="2">
    <source>
        <dbReference type="Proteomes" id="UP000019335"/>
    </source>
</evidence>
<organism evidence="1 2">
    <name type="scientific">Nannochloropsis gaditana</name>
    <dbReference type="NCBI Taxonomy" id="72520"/>
    <lineage>
        <taxon>Eukaryota</taxon>
        <taxon>Sar</taxon>
        <taxon>Stramenopiles</taxon>
        <taxon>Ochrophyta</taxon>
        <taxon>Eustigmatophyceae</taxon>
        <taxon>Eustigmatales</taxon>
        <taxon>Monodopsidaceae</taxon>
        <taxon>Nannochloropsis</taxon>
    </lineage>
</organism>